<accession>A0A6G1ILF0</accession>
<dbReference type="Proteomes" id="UP000799291">
    <property type="component" value="Unassembled WGS sequence"/>
</dbReference>
<proteinExistence type="predicted"/>
<gene>
    <name evidence="1" type="ORF">K458DRAFT_119831</name>
</gene>
<sequence>MLFTTPEWTCVQVCVGVKVESSTVCFLIWSSSMAQPAHASHRYGDALTAAKANRQKPNEVTLLPCKGKIWRSRESSR</sequence>
<dbReference type="AlphaFoldDB" id="A0A6G1ILF0"/>
<reference evidence="1" key="1">
    <citation type="journal article" date="2020" name="Stud. Mycol.">
        <title>101 Dothideomycetes genomes: a test case for predicting lifestyles and emergence of pathogens.</title>
        <authorList>
            <person name="Haridas S."/>
            <person name="Albert R."/>
            <person name="Binder M."/>
            <person name="Bloem J."/>
            <person name="Labutti K."/>
            <person name="Salamov A."/>
            <person name="Andreopoulos B."/>
            <person name="Baker S."/>
            <person name="Barry K."/>
            <person name="Bills G."/>
            <person name="Bluhm B."/>
            <person name="Cannon C."/>
            <person name="Castanera R."/>
            <person name="Culley D."/>
            <person name="Daum C."/>
            <person name="Ezra D."/>
            <person name="Gonzalez J."/>
            <person name="Henrissat B."/>
            <person name="Kuo A."/>
            <person name="Liang C."/>
            <person name="Lipzen A."/>
            <person name="Lutzoni F."/>
            <person name="Magnuson J."/>
            <person name="Mondo S."/>
            <person name="Nolan M."/>
            <person name="Ohm R."/>
            <person name="Pangilinan J."/>
            <person name="Park H.-J."/>
            <person name="Ramirez L."/>
            <person name="Alfaro M."/>
            <person name="Sun H."/>
            <person name="Tritt A."/>
            <person name="Yoshinaga Y."/>
            <person name="Zwiers L.-H."/>
            <person name="Turgeon B."/>
            <person name="Goodwin S."/>
            <person name="Spatafora J."/>
            <person name="Crous P."/>
            <person name="Grigoriev I."/>
        </authorList>
    </citation>
    <scope>NUCLEOTIDE SEQUENCE</scope>
    <source>
        <strain evidence="1">CBS 122367</strain>
    </source>
</reference>
<organism evidence="1 2">
    <name type="scientific">Lentithecium fluviatile CBS 122367</name>
    <dbReference type="NCBI Taxonomy" id="1168545"/>
    <lineage>
        <taxon>Eukaryota</taxon>
        <taxon>Fungi</taxon>
        <taxon>Dikarya</taxon>
        <taxon>Ascomycota</taxon>
        <taxon>Pezizomycotina</taxon>
        <taxon>Dothideomycetes</taxon>
        <taxon>Pleosporomycetidae</taxon>
        <taxon>Pleosporales</taxon>
        <taxon>Massarineae</taxon>
        <taxon>Lentitheciaceae</taxon>
        <taxon>Lentithecium</taxon>
    </lineage>
</organism>
<dbReference type="EMBL" id="MU005606">
    <property type="protein sequence ID" value="KAF2679074.1"/>
    <property type="molecule type" value="Genomic_DNA"/>
</dbReference>
<protein>
    <submittedName>
        <fullName evidence="1">Uncharacterized protein</fullName>
    </submittedName>
</protein>
<evidence type="ECO:0000313" key="1">
    <source>
        <dbReference type="EMBL" id="KAF2679074.1"/>
    </source>
</evidence>
<evidence type="ECO:0000313" key="2">
    <source>
        <dbReference type="Proteomes" id="UP000799291"/>
    </source>
</evidence>
<name>A0A6G1ILF0_9PLEO</name>
<keyword evidence="2" id="KW-1185">Reference proteome</keyword>